<dbReference type="OrthoDB" id="27537at2759"/>
<dbReference type="InterPro" id="IPR001680">
    <property type="entry name" value="WD40_rpt"/>
</dbReference>
<evidence type="ECO:0000256" key="1">
    <source>
        <dbReference type="ARBA" id="ARBA00022574"/>
    </source>
</evidence>
<feature type="repeat" description="WD" evidence="3">
    <location>
        <begin position="211"/>
        <end position="252"/>
    </location>
</feature>
<dbReference type="InterPro" id="IPR036047">
    <property type="entry name" value="F-box-like_dom_sf"/>
</dbReference>
<evidence type="ECO:0000259" key="4">
    <source>
        <dbReference type="PROSITE" id="PS50181"/>
    </source>
</evidence>
<accession>A0A2V3IYN8</accession>
<dbReference type="EMBL" id="NBIV01000027">
    <property type="protein sequence ID" value="PXF47219.1"/>
    <property type="molecule type" value="Genomic_DNA"/>
</dbReference>
<sequence>MSLLELPEEVLIDIVAFLNRVDRQSLQRAHPTLRHLLRPENTPLWRHALHKRFRARWSRPPVWLPPSSQCDFLDIADDYLIHYSLPTQSVLPPSSPPSHAPLLYWAALPAAPLYVAVGNTLHSFCTRSWRVRSAKALQSRANCIHADQRAVAVGLCDGYVHMIDERSQKRIRAHNRPVTAVLQHSNALITASEDTTVRIRQRFTRRSQTVLRGHATAIRSIHMLEDDKLVSNGSSDQRVKLWDMRRSVCLSTAKLRNTVTHCVEYNALIYAMSAGTLHVLDPRVGFGSTAATLTLPRGAAWRAPVGALSVADDGSLVAAVGSGGVAVWDARGSWEATGFGWPKRWDKSSHVLRSVYLGQSVAIAGGGAKELLTFARNGCYEGIIAEQAVRRTPISFVGSVDDTLLVASDDGSLDRICLEQAEVDWDTVYRVYEDEVLRSNPCVATRAPYPPLRPEELAEL</sequence>
<keyword evidence="1 3" id="KW-0853">WD repeat</keyword>
<dbReference type="PANTHER" id="PTHR44019">
    <property type="entry name" value="WD REPEAT-CONTAINING PROTEIN 55"/>
    <property type="match status" value="1"/>
</dbReference>
<comment type="caution">
    <text evidence="5">The sequence shown here is derived from an EMBL/GenBank/DDBJ whole genome shotgun (WGS) entry which is preliminary data.</text>
</comment>
<dbReference type="InterPro" id="IPR050505">
    <property type="entry name" value="WDR55/POC1"/>
</dbReference>
<dbReference type="SUPFAM" id="SSF50978">
    <property type="entry name" value="WD40 repeat-like"/>
    <property type="match status" value="1"/>
</dbReference>
<dbReference type="InterPro" id="IPR015943">
    <property type="entry name" value="WD40/YVTN_repeat-like_dom_sf"/>
</dbReference>
<gene>
    <name evidence="5" type="ORF">BWQ96_02994</name>
</gene>
<dbReference type="PROSITE" id="PS50082">
    <property type="entry name" value="WD_REPEATS_2"/>
    <property type="match status" value="1"/>
</dbReference>
<reference evidence="5 6" key="1">
    <citation type="journal article" date="2018" name="Mol. Biol. Evol.">
        <title>Analysis of the draft genome of the red seaweed Gracilariopsis chorda provides insights into genome size evolution in Rhodophyta.</title>
        <authorList>
            <person name="Lee J."/>
            <person name="Yang E.C."/>
            <person name="Graf L."/>
            <person name="Yang J.H."/>
            <person name="Qiu H."/>
            <person name="Zel Zion U."/>
            <person name="Chan C.X."/>
            <person name="Stephens T.G."/>
            <person name="Weber A.P.M."/>
            <person name="Boo G.H."/>
            <person name="Boo S.M."/>
            <person name="Kim K.M."/>
            <person name="Shin Y."/>
            <person name="Jung M."/>
            <person name="Lee S.J."/>
            <person name="Yim H.S."/>
            <person name="Lee J.H."/>
            <person name="Bhattacharya D."/>
            <person name="Yoon H.S."/>
        </authorList>
    </citation>
    <scope>NUCLEOTIDE SEQUENCE [LARGE SCALE GENOMIC DNA]</scope>
    <source>
        <strain evidence="5 6">SKKU-2015</strain>
        <tissue evidence="5">Whole body</tissue>
    </source>
</reference>
<dbReference type="PROSITE" id="PS50294">
    <property type="entry name" value="WD_REPEATS_REGION"/>
    <property type="match status" value="1"/>
</dbReference>
<keyword evidence="2" id="KW-0677">Repeat</keyword>
<dbReference type="Proteomes" id="UP000247409">
    <property type="component" value="Unassembled WGS sequence"/>
</dbReference>
<evidence type="ECO:0000256" key="2">
    <source>
        <dbReference type="ARBA" id="ARBA00022737"/>
    </source>
</evidence>
<name>A0A2V3IYN8_9FLOR</name>
<dbReference type="InterPro" id="IPR001810">
    <property type="entry name" value="F-box_dom"/>
</dbReference>
<dbReference type="SUPFAM" id="SSF81383">
    <property type="entry name" value="F-box domain"/>
    <property type="match status" value="1"/>
</dbReference>
<keyword evidence="6" id="KW-1185">Reference proteome</keyword>
<dbReference type="Gene3D" id="2.130.10.10">
    <property type="entry name" value="YVTN repeat-like/Quinoprotein amine dehydrogenase"/>
    <property type="match status" value="1"/>
</dbReference>
<dbReference type="SMART" id="SM00320">
    <property type="entry name" value="WD40"/>
    <property type="match status" value="3"/>
</dbReference>
<proteinExistence type="predicted"/>
<organism evidence="5 6">
    <name type="scientific">Gracilariopsis chorda</name>
    <dbReference type="NCBI Taxonomy" id="448386"/>
    <lineage>
        <taxon>Eukaryota</taxon>
        <taxon>Rhodophyta</taxon>
        <taxon>Florideophyceae</taxon>
        <taxon>Rhodymeniophycidae</taxon>
        <taxon>Gracilariales</taxon>
        <taxon>Gracilariaceae</taxon>
        <taxon>Gracilariopsis</taxon>
    </lineage>
</organism>
<dbReference type="PANTHER" id="PTHR44019:SF8">
    <property type="entry name" value="POC1 CENTRIOLAR PROTEIN HOMOLOG"/>
    <property type="match status" value="1"/>
</dbReference>
<evidence type="ECO:0000256" key="3">
    <source>
        <dbReference type="PROSITE-ProRule" id="PRU00221"/>
    </source>
</evidence>
<dbReference type="STRING" id="448386.A0A2V3IYN8"/>
<evidence type="ECO:0000313" key="6">
    <source>
        <dbReference type="Proteomes" id="UP000247409"/>
    </source>
</evidence>
<feature type="domain" description="F-box" evidence="4">
    <location>
        <begin position="1"/>
        <end position="48"/>
    </location>
</feature>
<dbReference type="InterPro" id="IPR036322">
    <property type="entry name" value="WD40_repeat_dom_sf"/>
</dbReference>
<protein>
    <submittedName>
        <fullName evidence="5">WD repeat-containing protein 5</fullName>
    </submittedName>
</protein>
<dbReference type="Pfam" id="PF00400">
    <property type="entry name" value="WD40"/>
    <property type="match status" value="2"/>
</dbReference>
<dbReference type="AlphaFoldDB" id="A0A2V3IYN8"/>
<dbReference type="PROSITE" id="PS50181">
    <property type="entry name" value="FBOX"/>
    <property type="match status" value="1"/>
</dbReference>
<evidence type="ECO:0000313" key="5">
    <source>
        <dbReference type="EMBL" id="PXF47219.1"/>
    </source>
</evidence>